<proteinExistence type="inferred from homology"/>
<feature type="transmembrane region" description="Helical" evidence="9">
    <location>
        <begin position="186"/>
        <end position="207"/>
    </location>
</feature>
<name>A0A846XZ38_9NOCA</name>
<dbReference type="PROSITE" id="PS50928">
    <property type="entry name" value="ABC_TM1"/>
    <property type="match status" value="1"/>
</dbReference>
<sequence>MRRAGWWAVLGAVVLMVVLGPVLAPYSPTAPVGPPFRTPSPEHLLGTDIVGRDVLSRLLCGGWSLLGAALPALVLAYAVGGGIGLIAGLRRRADPWLMRPVDAVMVLPWFLILAVIATALGPGTAAVLTTAVLGSAPWIARIVRTAVHDIADLPYLDDARMRGESLWRTALVEVLPNLRPIIVADAGIRLSGVVSIVAVGGFLGFGQRPPDPDWALMITENRAGFGVQPWAVLAPALGVAVLVVSANMLGDRTVASGRRAGGFLGRRAGGGFRGRWTAGRAGATAEGGDAVRIRRTGPAPTTGTPGENGTHGGVPPRSDAGARGRRGIGSDAGKRVRAEGLGVHTASGAVLLEGVTVGVGAGCGLAVVGASGAGKTTFAAALLGALPSGLGAAGEVELRVDDMGRRRVGFVPQDPSTGLNPALRIGTSIGEIARLYGTTDTTTEVEAALQRVGLPHDRAFRRRFPHQLSGGQQQRVLLAMALLGDPALVVLDEPTTGLDARTRSGIVATLAELRRESDAALVIITHDLNGVAPLIDEVLELADGRMQTLQPLAAYLAPPAVDLSAELLSAGAATLDDVREPSATVDRRENAPVEQPSVALTVGGYDPGMRAAGDTAGAGTGSILRVRGLRLRYRSHHVAHGVSLDLAVGAGLAVTGRSGSGKTTLARALAGLHPASAGTLWLDEQALPLRLEARPAPQLRAIRLIAQNPATSLNPAHRVGAQLERPLRLFRGMDGAAAAAEADRLLISVGLDPALAARRPAALSGGQQQRVALARALAAEPSVLICDEITASLDAESRRIVVDLLAGLRRNGTALIVISHQEQVLAALTESELSLDAAPASCAGVPFVAPAAVTQP</sequence>
<protein>
    <submittedName>
        <fullName evidence="13">ATP-binding cassette domain-containing protein</fullName>
    </submittedName>
</protein>
<organism evidence="13 14">
    <name type="scientific">Nocardia vermiculata</name>
    <dbReference type="NCBI Taxonomy" id="257274"/>
    <lineage>
        <taxon>Bacteria</taxon>
        <taxon>Bacillati</taxon>
        <taxon>Actinomycetota</taxon>
        <taxon>Actinomycetes</taxon>
        <taxon>Mycobacteriales</taxon>
        <taxon>Nocardiaceae</taxon>
        <taxon>Nocardia</taxon>
    </lineage>
</organism>
<dbReference type="InterPro" id="IPR003593">
    <property type="entry name" value="AAA+_ATPase"/>
</dbReference>
<dbReference type="CDD" id="cd06261">
    <property type="entry name" value="TM_PBP2"/>
    <property type="match status" value="1"/>
</dbReference>
<feature type="domain" description="ABC transmembrane type-1" evidence="12">
    <location>
        <begin position="62"/>
        <end position="250"/>
    </location>
</feature>
<dbReference type="InterPro" id="IPR050319">
    <property type="entry name" value="ABC_transp_ATP-bind"/>
</dbReference>
<evidence type="ECO:0000256" key="6">
    <source>
        <dbReference type="ARBA" id="ARBA00022840"/>
    </source>
</evidence>
<dbReference type="PANTHER" id="PTHR43776">
    <property type="entry name" value="TRANSPORT ATP-BINDING PROTEIN"/>
    <property type="match status" value="1"/>
</dbReference>
<feature type="compositionally biased region" description="Low complexity" evidence="10">
    <location>
        <begin position="296"/>
        <end position="308"/>
    </location>
</feature>
<gene>
    <name evidence="13" type="ORF">HGA08_12660</name>
</gene>
<dbReference type="Proteomes" id="UP000565711">
    <property type="component" value="Unassembled WGS sequence"/>
</dbReference>
<keyword evidence="7 9" id="KW-1133">Transmembrane helix</keyword>
<evidence type="ECO:0000256" key="2">
    <source>
        <dbReference type="ARBA" id="ARBA00005417"/>
    </source>
</evidence>
<accession>A0A846XZ38</accession>
<reference evidence="13 14" key="1">
    <citation type="submission" date="2020-04" db="EMBL/GenBank/DDBJ databases">
        <title>MicrobeNet Type strains.</title>
        <authorList>
            <person name="Nicholson A.C."/>
        </authorList>
    </citation>
    <scope>NUCLEOTIDE SEQUENCE [LARGE SCALE GENOMIC DNA]</scope>
    <source>
        <strain evidence="13 14">JCM 12354</strain>
    </source>
</reference>
<evidence type="ECO:0000256" key="10">
    <source>
        <dbReference type="SAM" id="MobiDB-lite"/>
    </source>
</evidence>
<dbReference type="SUPFAM" id="SSF161098">
    <property type="entry name" value="MetI-like"/>
    <property type="match status" value="1"/>
</dbReference>
<dbReference type="Gene3D" id="3.40.50.300">
    <property type="entry name" value="P-loop containing nucleotide triphosphate hydrolases"/>
    <property type="match status" value="2"/>
</dbReference>
<dbReference type="PROSITE" id="PS50893">
    <property type="entry name" value="ABC_TRANSPORTER_2"/>
    <property type="match status" value="2"/>
</dbReference>
<evidence type="ECO:0000259" key="11">
    <source>
        <dbReference type="PROSITE" id="PS50893"/>
    </source>
</evidence>
<dbReference type="GO" id="GO:0016887">
    <property type="term" value="F:ATP hydrolysis activity"/>
    <property type="evidence" value="ECO:0007669"/>
    <property type="project" value="InterPro"/>
</dbReference>
<dbReference type="InterPro" id="IPR027417">
    <property type="entry name" value="P-loop_NTPase"/>
</dbReference>
<dbReference type="GO" id="GO:0005524">
    <property type="term" value="F:ATP binding"/>
    <property type="evidence" value="ECO:0007669"/>
    <property type="project" value="UniProtKB-KW"/>
</dbReference>
<dbReference type="AlphaFoldDB" id="A0A846XZ38"/>
<feature type="domain" description="ABC transporter" evidence="11">
    <location>
        <begin position="624"/>
        <end position="855"/>
    </location>
</feature>
<dbReference type="InterPro" id="IPR003439">
    <property type="entry name" value="ABC_transporter-like_ATP-bd"/>
</dbReference>
<keyword evidence="14" id="KW-1185">Reference proteome</keyword>
<evidence type="ECO:0000256" key="8">
    <source>
        <dbReference type="ARBA" id="ARBA00023136"/>
    </source>
</evidence>
<evidence type="ECO:0000256" key="7">
    <source>
        <dbReference type="ARBA" id="ARBA00022989"/>
    </source>
</evidence>
<evidence type="ECO:0000256" key="9">
    <source>
        <dbReference type="RuleBase" id="RU363032"/>
    </source>
</evidence>
<dbReference type="GO" id="GO:0005886">
    <property type="term" value="C:plasma membrane"/>
    <property type="evidence" value="ECO:0007669"/>
    <property type="project" value="UniProtKB-SubCell"/>
</dbReference>
<dbReference type="InterPro" id="IPR000515">
    <property type="entry name" value="MetI-like"/>
</dbReference>
<dbReference type="PANTHER" id="PTHR43776:SF7">
    <property type="entry name" value="D,D-DIPEPTIDE TRANSPORT ATP-BINDING PROTEIN DDPF-RELATED"/>
    <property type="match status" value="1"/>
</dbReference>
<evidence type="ECO:0000256" key="4">
    <source>
        <dbReference type="ARBA" id="ARBA00022692"/>
    </source>
</evidence>
<evidence type="ECO:0000313" key="13">
    <source>
        <dbReference type="EMBL" id="NKY51065.1"/>
    </source>
</evidence>
<keyword evidence="6 13" id="KW-0067">ATP-binding</keyword>
<evidence type="ECO:0000256" key="5">
    <source>
        <dbReference type="ARBA" id="ARBA00022741"/>
    </source>
</evidence>
<dbReference type="InterPro" id="IPR035906">
    <property type="entry name" value="MetI-like_sf"/>
</dbReference>
<dbReference type="Pfam" id="PF00005">
    <property type="entry name" value="ABC_tran"/>
    <property type="match status" value="2"/>
</dbReference>
<dbReference type="Pfam" id="PF00528">
    <property type="entry name" value="BPD_transp_1"/>
    <property type="match status" value="1"/>
</dbReference>
<feature type="transmembrane region" description="Helical" evidence="9">
    <location>
        <begin position="63"/>
        <end position="89"/>
    </location>
</feature>
<keyword evidence="4 9" id="KW-0812">Transmembrane</keyword>
<feature type="domain" description="ABC transporter" evidence="11">
    <location>
        <begin position="336"/>
        <end position="568"/>
    </location>
</feature>
<evidence type="ECO:0000256" key="1">
    <source>
        <dbReference type="ARBA" id="ARBA00004141"/>
    </source>
</evidence>
<keyword evidence="5" id="KW-0547">Nucleotide-binding</keyword>
<comment type="similarity">
    <text evidence="9">Belongs to the binding-protein-dependent transport system permease family.</text>
</comment>
<dbReference type="PROSITE" id="PS00211">
    <property type="entry name" value="ABC_TRANSPORTER_1"/>
    <property type="match status" value="2"/>
</dbReference>
<dbReference type="InterPro" id="IPR017871">
    <property type="entry name" value="ABC_transporter-like_CS"/>
</dbReference>
<feature type="transmembrane region" description="Helical" evidence="9">
    <location>
        <begin position="227"/>
        <end position="249"/>
    </location>
</feature>
<dbReference type="Gene3D" id="1.10.3720.10">
    <property type="entry name" value="MetI-like"/>
    <property type="match status" value="1"/>
</dbReference>
<dbReference type="EMBL" id="JAAXOP010000006">
    <property type="protein sequence ID" value="NKY51065.1"/>
    <property type="molecule type" value="Genomic_DNA"/>
</dbReference>
<dbReference type="RefSeq" id="WP_067881508.1">
    <property type="nucleotide sequence ID" value="NZ_JAAXOP010000006.1"/>
</dbReference>
<dbReference type="SMART" id="SM00382">
    <property type="entry name" value="AAA"/>
    <property type="match status" value="2"/>
</dbReference>
<dbReference type="SUPFAM" id="SSF52540">
    <property type="entry name" value="P-loop containing nucleoside triphosphate hydrolases"/>
    <property type="match status" value="2"/>
</dbReference>
<dbReference type="GO" id="GO:0055085">
    <property type="term" value="P:transmembrane transport"/>
    <property type="evidence" value="ECO:0007669"/>
    <property type="project" value="InterPro"/>
</dbReference>
<evidence type="ECO:0000313" key="14">
    <source>
        <dbReference type="Proteomes" id="UP000565711"/>
    </source>
</evidence>
<keyword evidence="8 9" id="KW-0472">Membrane</keyword>
<comment type="caution">
    <text evidence="13">The sequence shown here is derived from an EMBL/GenBank/DDBJ whole genome shotgun (WGS) entry which is preliminary data.</text>
</comment>
<keyword evidence="3 9" id="KW-0813">Transport</keyword>
<evidence type="ECO:0000259" key="12">
    <source>
        <dbReference type="PROSITE" id="PS50928"/>
    </source>
</evidence>
<feature type="region of interest" description="Disordered" evidence="10">
    <location>
        <begin position="284"/>
        <end position="333"/>
    </location>
</feature>
<comment type="subcellular location">
    <subcellularLocation>
        <location evidence="9">Cell membrane</location>
        <topology evidence="9">Multi-pass membrane protein</topology>
    </subcellularLocation>
    <subcellularLocation>
        <location evidence="1">Membrane</location>
        <topology evidence="1">Multi-pass membrane protein</topology>
    </subcellularLocation>
</comment>
<feature type="transmembrane region" description="Helical" evidence="9">
    <location>
        <begin position="101"/>
        <end position="120"/>
    </location>
</feature>
<evidence type="ECO:0000256" key="3">
    <source>
        <dbReference type="ARBA" id="ARBA00022448"/>
    </source>
</evidence>
<comment type="similarity">
    <text evidence="2">Belongs to the ABC transporter superfamily.</text>
</comment>
<feature type="transmembrane region" description="Helical" evidence="9">
    <location>
        <begin position="7"/>
        <end position="26"/>
    </location>
</feature>